<dbReference type="EMBL" id="GBRH01242420">
    <property type="protein sequence ID" value="JAD55475.1"/>
    <property type="molecule type" value="Transcribed_RNA"/>
</dbReference>
<accession>A0A0A9B2R8</accession>
<sequence length="65" mass="6796">MAALVDGLARVRQELDGAAATAALAVCANKLYAGDNLHARAVDQGCHQVPGQRWWPSRRGAGEPG</sequence>
<protein>
    <submittedName>
        <fullName evidence="1">Uncharacterized protein</fullName>
    </submittedName>
</protein>
<dbReference type="AlphaFoldDB" id="A0A0A9B2R8"/>
<evidence type="ECO:0000313" key="1">
    <source>
        <dbReference type="EMBL" id="JAD55475.1"/>
    </source>
</evidence>
<reference evidence="1" key="2">
    <citation type="journal article" date="2015" name="Data Brief">
        <title>Shoot transcriptome of the giant reed, Arundo donax.</title>
        <authorList>
            <person name="Barrero R.A."/>
            <person name="Guerrero F.D."/>
            <person name="Moolhuijzen P."/>
            <person name="Goolsby J.A."/>
            <person name="Tidwell J."/>
            <person name="Bellgard S.E."/>
            <person name="Bellgard M.I."/>
        </authorList>
    </citation>
    <scope>NUCLEOTIDE SEQUENCE</scope>
    <source>
        <tissue evidence="1">Shoot tissue taken approximately 20 cm above the soil surface</tissue>
    </source>
</reference>
<name>A0A0A9B2R8_ARUDO</name>
<proteinExistence type="predicted"/>
<organism evidence="1">
    <name type="scientific">Arundo donax</name>
    <name type="common">Giant reed</name>
    <name type="synonym">Donax arundinaceus</name>
    <dbReference type="NCBI Taxonomy" id="35708"/>
    <lineage>
        <taxon>Eukaryota</taxon>
        <taxon>Viridiplantae</taxon>
        <taxon>Streptophyta</taxon>
        <taxon>Embryophyta</taxon>
        <taxon>Tracheophyta</taxon>
        <taxon>Spermatophyta</taxon>
        <taxon>Magnoliopsida</taxon>
        <taxon>Liliopsida</taxon>
        <taxon>Poales</taxon>
        <taxon>Poaceae</taxon>
        <taxon>PACMAD clade</taxon>
        <taxon>Arundinoideae</taxon>
        <taxon>Arundineae</taxon>
        <taxon>Arundo</taxon>
    </lineage>
</organism>
<reference evidence="1" key="1">
    <citation type="submission" date="2014-09" db="EMBL/GenBank/DDBJ databases">
        <authorList>
            <person name="Magalhaes I.L.F."/>
            <person name="Oliveira U."/>
            <person name="Santos F.R."/>
            <person name="Vidigal T.H.D.A."/>
            <person name="Brescovit A.D."/>
            <person name="Santos A.J."/>
        </authorList>
    </citation>
    <scope>NUCLEOTIDE SEQUENCE</scope>
    <source>
        <tissue evidence="1">Shoot tissue taken approximately 20 cm above the soil surface</tissue>
    </source>
</reference>